<name>A0A1S7DQ34_RIEAN</name>
<reference evidence="1 2" key="1">
    <citation type="submission" date="2015-06" db="EMBL/GenBank/DDBJ databases">
        <title>R. anatipestifer strain HXb2 is the most virulent strain so far, and the genome sequence would help us uncover the pathogenesis.</title>
        <authorList>
            <person name="Hu Q."/>
            <person name="Qi J."/>
            <person name="Bo H."/>
            <person name="Liu G."/>
            <person name="Tao M."/>
            <person name="Ding Y."/>
            <person name="Xue Y."/>
        </authorList>
    </citation>
    <scope>NUCLEOTIDE SEQUENCE [LARGE SCALE GENOMIC DNA]</scope>
    <source>
        <strain evidence="1 2">HXb2</strain>
    </source>
</reference>
<dbReference type="EMBL" id="CP011859">
    <property type="protein sequence ID" value="AQY21222.1"/>
    <property type="molecule type" value="Genomic_DNA"/>
</dbReference>
<evidence type="ECO:0000313" key="2">
    <source>
        <dbReference type="Proteomes" id="UP000189883"/>
    </source>
</evidence>
<evidence type="ECO:0000313" key="1">
    <source>
        <dbReference type="EMBL" id="AQY21222.1"/>
    </source>
</evidence>
<dbReference type="RefSeq" id="WP_079206432.1">
    <property type="nucleotide sequence ID" value="NZ_CP011859.1"/>
</dbReference>
<gene>
    <name evidence="1" type="ORF">AB406_0259</name>
</gene>
<organism evidence="1 2">
    <name type="scientific">Riemerella anatipestifer</name>
    <name type="common">Moraxella anatipestifer</name>
    <dbReference type="NCBI Taxonomy" id="34085"/>
    <lineage>
        <taxon>Bacteria</taxon>
        <taxon>Pseudomonadati</taxon>
        <taxon>Bacteroidota</taxon>
        <taxon>Flavobacteriia</taxon>
        <taxon>Flavobacteriales</taxon>
        <taxon>Weeksellaceae</taxon>
        <taxon>Riemerella</taxon>
    </lineage>
</organism>
<proteinExistence type="predicted"/>
<dbReference type="Proteomes" id="UP000189883">
    <property type="component" value="Chromosome"/>
</dbReference>
<protein>
    <submittedName>
        <fullName evidence="1">Uncharacterized protein</fullName>
    </submittedName>
</protein>
<sequence length="755" mass="88245">MSQVLGFEVTEKKYQFYLNDNLICVFRKMLSGGYKTDWHNQFSQEWDRDIDFPIAYVIADTKKIEVKDFIQLVPDLEKPTLWVPFSDDVWRLVKGNNTLYEKGMVIYPECWKSSENSIIAKKLYNCKVSLLEFEGEITLVRNDEKEYSYRTNVHSYDWTIVSHKPSWVLKSNLPIIKNRLEVLVYDEKNELLNPNQYNVYFKYHSVGQSWQLLSRGTSLPKGYIDIKIEKDGILAYDSCYNIGAFEVSFSDQTIESAEIIVNRNEGFQFILTETLPVDIHTNDMGYSVRLNDLNIIPNGIKARLKTGQSKSLLFEIKSPFSGVSLINDKGLVVNEECNISFNDLFGLRIFTPKDSTITLKMQNVLRKDVVIIKEIKESKQPLISYKDELMRLYYLADAMNYQNYVELLLVYNGITKKYKIARFSHFLDIEDQLNRRLKLFNENHGIDLYAVPLNCEPKNISLIPLDFGDNEYIIPVFEFSKQFIVISSKQANVQLMPRFVNTDVDYEGVSKTQRIETYCNTLHNSCFQSDVWKELLYYFNICIDQNLPFSTFDQIISLGRDSSLMARAFFYLGVNQYDTDEYIQKIIPELENDLGVCFHWIMKNDWKKAIEEILQLVGSENFGFVFDIMRKYLENNNLNRLINYLNNDTLDVPLIYHPEILNVRQQLGRAVLDELPRLKPNVVSSYNIAIDNHEIISLLIKSPIAVAESINGIQEEYPIWAGDEHREIIRRNIQYSQYLTPDFYNHVLLYVLTQN</sequence>
<dbReference type="AlphaFoldDB" id="A0A1S7DQ34"/>
<accession>A0A1S7DQ34</accession>